<dbReference type="SUPFAM" id="SSF55469">
    <property type="entry name" value="FMN-dependent nitroreductase-like"/>
    <property type="match status" value="1"/>
</dbReference>
<feature type="domain" description="Nitroreductase" evidence="3">
    <location>
        <begin position="11"/>
        <end position="152"/>
    </location>
</feature>
<evidence type="ECO:0000313" key="5">
    <source>
        <dbReference type="Proteomes" id="UP000182379"/>
    </source>
</evidence>
<comment type="similarity">
    <text evidence="1">Belongs to the nitroreductase family.</text>
</comment>
<dbReference type="InterPro" id="IPR029479">
    <property type="entry name" value="Nitroreductase"/>
</dbReference>
<dbReference type="Pfam" id="PF00881">
    <property type="entry name" value="Nitroreductase"/>
    <property type="match status" value="1"/>
</dbReference>
<dbReference type="CDD" id="cd02062">
    <property type="entry name" value="Nitro_FMN_reductase"/>
    <property type="match status" value="1"/>
</dbReference>
<proteinExistence type="inferred from homology"/>
<comment type="caution">
    <text evidence="4">The sequence shown here is derived from an EMBL/GenBank/DDBJ whole genome shotgun (WGS) entry which is preliminary data.</text>
</comment>
<dbReference type="Gene3D" id="3.40.109.10">
    <property type="entry name" value="NADH Oxidase"/>
    <property type="match status" value="1"/>
</dbReference>
<dbReference type="InterPro" id="IPR000415">
    <property type="entry name" value="Nitroreductase-like"/>
</dbReference>
<dbReference type="GO" id="GO:0016491">
    <property type="term" value="F:oxidoreductase activity"/>
    <property type="evidence" value="ECO:0007669"/>
    <property type="project" value="UniProtKB-KW"/>
</dbReference>
<evidence type="ECO:0000256" key="2">
    <source>
        <dbReference type="ARBA" id="ARBA00023002"/>
    </source>
</evidence>
<evidence type="ECO:0000313" key="4">
    <source>
        <dbReference type="EMBL" id="SDW67256.1"/>
    </source>
</evidence>
<accession>A0A1H2VFX0</accession>
<evidence type="ECO:0000259" key="3">
    <source>
        <dbReference type="Pfam" id="PF00881"/>
    </source>
</evidence>
<sequence length="191" mass="21037">MELASLYDTCRTYRRFEQKPVEPELLRTLADVARKRSCGRNGQCLRFTVVESPANVKAMQPLLRWAAALPKEIGTPKEGEQPVAFVVVSRPKDANPTISSIDVGIALDAMAITAWQQGVGSAILAAVDRPKIAALLDIPEEREVVTVLALGYPSHQSTLVPGEEGKLAYYVDEARDYYVPKLPLEKVAEFK</sequence>
<name>A0A1H2VFX0_ACIFE</name>
<dbReference type="RefSeq" id="WP_012937590.1">
    <property type="nucleotide sequence ID" value="NZ_CALAKB010000006.1"/>
</dbReference>
<dbReference type="GeneID" id="78333941"/>
<gene>
    <name evidence="4" type="ORF">SAMN05216495_10433</name>
</gene>
<dbReference type="Proteomes" id="UP000182379">
    <property type="component" value="Unassembled WGS sequence"/>
</dbReference>
<dbReference type="OMA" id="HHVPKRP"/>
<reference evidence="4 5" key="1">
    <citation type="submission" date="2016-10" db="EMBL/GenBank/DDBJ databases">
        <authorList>
            <person name="Varghese N."/>
            <person name="Submissions S."/>
        </authorList>
    </citation>
    <scope>NUCLEOTIDE SEQUENCE [LARGE SCALE GENOMIC DNA]</scope>
    <source>
        <strain evidence="4 5">WCC6</strain>
    </source>
</reference>
<keyword evidence="2" id="KW-0560">Oxidoreductase</keyword>
<dbReference type="PANTHER" id="PTHR43673:SF10">
    <property type="entry name" value="NADH DEHYDROGENASE_NAD(P)H NITROREDUCTASE XCC3605-RELATED"/>
    <property type="match status" value="1"/>
</dbReference>
<organism evidence="4 5">
    <name type="scientific">Acidaminococcus fermentans</name>
    <dbReference type="NCBI Taxonomy" id="905"/>
    <lineage>
        <taxon>Bacteria</taxon>
        <taxon>Bacillati</taxon>
        <taxon>Bacillota</taxon>
        <taxon>Negativicutes</taxon>
        <taxon>Acidaminococcales</taxon>
        <taxon>Acidaminococcaceae</taxon>
        <taxon>Acidaminococcus</taxon>
    </lineage>
</organism>
<dbReference type="AlphaFoldDB" id="A0A1H2VFX0"/>
<protein>
    <submittedName>
        <fullName evidence="4">Nitroreductase</fullName>
    </submittedName>
</protein>
<dbReference type="EMBL" id="FNOP01000004">
    <property type="protein sequence ID" value="SDW67256.1"/>
    <property type="molecule type" value="Genomic_DNA"/>
</dbReference>
<dbReference type="PANTHER" id="PTHR43673">
    <property type="entry name" value="NAD(P)H NITROREDUCTASE YDGI-RELATED"/>
    <property type="match status" value="1"/>
</dbReference>
<evidence type="ECO:0000256" key="1">
    <source>
        <dbReference type="ARBA" id="ARBA00007118"/>
    </source>
</evidence>